<dbReference type="AlphaFoldDB" id="W9C547"/>
<protein>
    <submittedName>
        <fullName evidence="2">Uncharacterized protein</fullName>
    </submittedName>
</protein>
<keyword evidence="3" id="KW-1185">Reference proteome</keyword>
<dbReference type="EMBL" id="AYSA01000805">
    <property type="protein sequence ID" value="ESZ89710.1"/>
    <property type="molecule type" value="Genomic_DNA"/>
</dbReference>
<comment type="caution">
    <text evidence="2">The sequence shown here is derived from an EMBL/GenBank/DDBJ whole genome shotgun (WGS) entry which is preliminary data.</text>
</comment>
<organism evidence="2 3">
    <name type="scientific">Sclerotinia borealis (strain F-4128)</name>
    <dbReference type="NCBI Taxonomy" id="1432307"/>
    <lineage>
        <taxon>Eukaryota</taxon>
        <taxon>Fungi</taxon>
        <taxon>Dikarya</taxon>
        <taxon>Ascomycota</taxon>
        <taxon>Pezizomycotina</taxon>
        <taxon>Leotiomycetes</taxon>
        <taxon>Helotiales</taxon>
        <taxon>Sclerotiniaceae</taxon>
        <taxon>Sclerotinia</taxon>
    </lineage>
</organism>
<gene>
    <name evidence="2" type="ORF">SBOR_9904</name>
</gene>
<evidence type="ECO:0000313" key="2">
    <source>
        <dbReference type="EMBL" id="ESZ89710.1"/>
    </source>
</evidence>
<dbReference type="OrthoDB" id="10535479at2759"/>
<evidence type="ECO:0000313" key="3">
    <source>
        <dbReference type="Proteomes" id="UP000019487"/>
    </source>
</evidence>
<proteinExistence type="predicted"/>
<accession>W9C547</accession>
<feature type="region of interest" description="Disordered" evidence="1">
    <location>
        <begin position="78"/>
        <end position="104"/>
    </location>
</feature>
<sequence>MTYQLPQNGELEVLQRHQSLSKSLAMSDLIRRELGSENPMPNYCFKTAGLGDQLTCAILKVEQHILWGKEKEWELRNQEEYGNETSRSDSFSSPTTSGPPHDPLLATKRSALSTWIKQMQQFSTAMQGVYLETIKVEESLVSLERANPRASKLWDRICITRYS</sequence>
<evidence type="ECO:0000256" key="1">
    <source>
        <dbReference type="SAM" id="MobiDB-lite"/>
    </source>
</evidence>
<dbReference type="Proteomes" id="UP000019487">
    <property type="component" value="Unassembled WGS sequence"/>
</dbReference>
<feature type="compositionally biased region" description="Low complexity" evidence="1">
    <location>
        <begin position="88"/>
        <end position="99"/>
    </location>
</feature>
<name>W9C547_SCLBF</name>
<reference evidence="2 3" key="1">
    <citation type="journal article" date="2014" name="Genome Announc.">
        <title>Draft genome sequence of Sclerotinia borealis, a psychrophilic plant pathogenic fungus.</title>
        <authorList>
            <person name="Mardanov A.V."/>
            <person name="Beletsky A.V."/>
            <person name="Kadnikov V.V."/>
            <person name="Ignatov A.N."/>
            <person name="Ravin N.V."/>
        </authorList>
    </citation>
    <scope>NUCLEOTIDE SEQUENCE [LARGE SCALE GENOMIC DNA]</scope>
    <source>
        <strain evidence="3">F-4157</strain>
    </source>
</reference>
<dbReference type="HOGENOM" id="CLU_1628047_0_0_1"/>